<dbReference type="Proteomes" id="UP001621418">
    <property type="component" value="Chromosome"/>
</dbReference>
<gene>
    <name evidence="1" type="ORF">OG308_00250</name>
</gene>
<organism evidence="1 2">
    <name type="scientific">Nocardia salmonicida</name>
    <dbReference type="NCBI Taxonomy" id="53431"/>
    <lineage>
        <taxon>Bacteria</taxon>
        <taxon>Bacillati</taxon>
        <taxon>Actinomycetota</taxon>
        <taxon>Actinomycetes</taxon>
        <taxon>Mycobacteriales</taxon>
        <taxon>Nocardiaceae</taxon>
        <taxon>Nocardia</taxon>
    </lineage>
</organism>
<dbReference type="EMBL" id="CP109527">
    <property type="protein sequence ID" value="WTY36377.1"/>
    <property type="molecule type" value="Genomic_DNA"/>
</dbReference>
<protein>
    <submittedName>
        <fullName evidence="1">Uncharacterized protein</fullName>
    </submittedName>
</protein>
<reference evidence="1 2" key="1">
    <citation type="submission" date="2022-10" db="EMBL/GenBank/DDBJ databases">
        <title>The complete genomes of actinobacterial strains from the NBC collection.</title>
        <authorList>
            <person name="Joergensen T.S."/>
            <person name="Alvarez Arevalo M."/>
            <person name="Sterndorff E.B."/>
            <person name="Faurdal D."/>
            <person name="Vuksanovic O."/>
            <person name="Mourched A.-S."/>
            <person name="Charusanti P."/>
            <person name="Shaw S."/>
            <person name="Blin K."/>
            <person name="Weber T."/>
        </authorList>
    </citation>
    <scope>NUCLEOTIDE SEQUENCE [LARGE SCALE GENOMIC DNA]</scope>
    <source>
        <strain evidence="1 2">NBC_01413</strain>
    </source>
</reference>
<accession>A0ABZ1N9D0</accession>
<dbReference type="RefSeq" id="WP_364652631.1">
    <property type="nucleotide sequence ID" value="NZ_CP109527.1"/>
</dbReference>
<evidence type="ECO:0000313" key="2">
    <source>
        <dbReference type="Proteomes" id="UP001621418"/>
    </source>
</evidence>
<keyword evidence="2" id="KW-1185">Reference proteome</keyword>
<sequence>MGLTVGTGGLAYAVEDGSDPENLDRLRGQLRALNELLVREGLPPHDEPRVAGSAVDRARISGVPYSFVHSLRRAYALAREYPEQPLTPVAEGERASDDPVINVVGSTFDSHLVCHSDCEGLYVPVEFDEVLFVGDGVDIAGGMVGSSMALMRELAYVAPYLGIRLVEGELSDAELARIRAVLDSNNNAEHPFYRELNTWLLFFEAARVSIENGTVIEFG</sequence>
<name>A0ABZ1N9D0_9NOCA</name>
<proteinExistence type="predicted"/>
<evidence type="ECO:0000313" key="1">
    <source>
        <dbReference type="EMBL" id="WTY36377.1"/>
    </source>
</evidence>